<comment type="caution">
    <text evidence="1">The sequence shown here is derived from an EMBL/GenBank/DDBJ whole genome shotgun (WGS) entry which is preliminary data.</text>
</comment>
<gene>
    <name evidence="1" type="ORF">TNIN_492241</name>
</gene>
<dbReference type="Proteomes" id="UP000886998">
    <property type="component" value="Unassembled WGS sequence"/>
</dbReference>
<evidence type="ECO:0000313" key="2">
    <source>
        <dbReference type="Proteomes" id="UP000886998"/>
    </source>
</evidence>
<protein>
    <submittedName>
        <fullName evidence="1">Uncharacterized protein</fullName>
    </submittedName>
</protein>
<dbReference type="AlphaFoldDB" id="A0A8X6K3V6"/>
<accession>A0A8X6K3V6</accession>
<evidence type="ECO:0000313" key="1">
    <source>
        <dbReference type="EMBL" id="GFS62991.1"/>
    </source>
</evidence>
<dbReference type="EMBL" id="BMAV01027869">
    <property type="protein sequence ID" value="GFS62991.1"/>
    <property type="molecule type" value="Genomic_DNA"/>
</dbReference>
<sequence>MHVVIVSWPLFYQSEVVQLQGSESQVVFEPSLTFIFSHNQPDLLCELGFLSFSDVKEKHLLIRGYERASSIVDGIIRKTGQYRARDSSKLSAFITGEGSMMLEIGP</sequence>
<keyword evidence="2" id="KW-1185">Reference proteome</keyword>
<organism evidence="1 2">
    <name type="scientific">Trichonephila inaurata madagascariensis</name>
    <dbReference type="NCBI Taxonomy" id="2747483"/>
    <lineage>
        <taxon>Eukaryota</taxon>
        <taxon>Metazoa</taxon>
        <taxon>Ecdysozoa</taxon>
        <taxon>Arthropoda</taxon>
        <taxon>Chelicerata</taxon>
        <taxon>Arachnida</taxon>
        <taxon>Araneae</taxon>
        <taxon>Araneomorphae</taxon>
        <taxon>Entelegynae</taxon>
        <taxon>Araneoidea</taxon>
        <taxon>Nephilidae</taxon>
        <taxon>Trichonephila</taxon>
        <taxon>Trichonephila inaurata</taxon>
    </lineage>
</organism>
<reference evidence="1" key="1">
    <citation type="submission" date="2020-08" db="EMBL/GenBank/DDBJ databases">
        <title>Multicomponent nature underlies the extraordinary mechanical properties of spider dragline silk.</title>
        <authorList>
            <person name="Kono N."/>
            <person name="Nakamura H."/>
            <person name="Mori M."/>
            <person name="Yoshida Y."/>
            <person name="Ohtoshi R."/>
            <person name="Malay A.D."/>
            <person name="Moran D.A.P."/>
            <person name="Tomita M."/>
            <person name="Numata K."/>
            <person name="Arakawa K."/>
        </authorList>
    </citation>
    <scope>NUCLEOTIDE SEQUENCE</scope>
</reference>
<proteinExistence type="predicted"/>
<name>A0A8X6K3V6_9ARAC</name>